<feature type="chain" id="PRO_5002430952" evidence="1">
    <location>
        <begin position="21"/>
        <end position="45"/>
    </location>
</feature>
<name>A0A0E9Q8V3_ANGAN</name>
<organism evidence="2">
    <name type="scientific">Anguilla anguilla</name>
    <name type="common">European freshwater eel</name>
    <name type="synonym">Muraena anguilla</name>
    <dbReference type="NCBI Taxonomy" id="7936"/>
    <lineage>
        <taxon>Eukaryota</taxon>
        <taxon>Metazoa</taxon>
        <taxon>Chordata</taxon>
        <taxon>Craniata</taxon>
        <taxon>Vertebrata</taxon>
        <taxon>Euteleostomi</taxon>
        <taxon>Actinopterygii</taxon>
        <taxon>Neopterygii</taxon>
        <taxon>Teleostei</taxon>
        <taxon>Anguilliformes</taxon>
        <taxon>Anguillidae</taxon>
        <taxon>Anguilla</taxon>
    </lineage>
</organism>
<feature type="signal peptide" evidence="1">
    <location>
        <begin position="1"/>
        <end position="20"/>
    </location>
</feature>
<dbReference type="AlphaFoldDB" id="A0A0E9Q8V3"/>
<sequence length="45" mass="5147">MAFIKKLCVAFLTMDTPVQAAFIIQIHGPMFKNIKVDTEANCRYQ</sequence>
<keyword evidence="1" id="KW-0732">Signal</keyword>
<reference evidence="2" key="2">
    <citation type="journal article" date="2015" name="Fish Shellfish Immunol.">
        <title>Early steps in the European eel (Anguilla anguilla)-Vibrio vulnificus interaction in the gills: Role of the RtxA13 toxin.</title>
        <authorList>
            <person name="Callol A."/>
            <person name="Pajuelo D."/>
            <person name="Ebbesson L."/>
            <person name="Teles M."/>
            <person name="MacKenzie S."/>
            <person name="Amaro C."/>
        </authorList>
    </citation>
    <scope>NUCLEOTIDE SEQUENCE</scope>
</reference>
<proteinExistence type="predicted"/>
<accession>A0A0E9Q8V3</accession>
<reference evidence="2" key="1">
    <citation type="submission" date="2014-11" db="EMBL/GenBank/DDBJ databases">
        <authorList>
            <person name="Amaro Gonzalez C."/>
        </authorList>
    </citation>
    <scope>NUCLEOTIDE SEQUENCE</scope>
</reference>
<evidence type="ECO:0000256" key="1">
    <source>
        <dbReference type="SAM" id="SignalP"/>
    </source>
</evidence>
<protein>
    <submittedName>
        <fullName evidence="2">Uncharacterized protein</fullName>
    </submittedName>
</protein>
<dbReference type="EMBL" id="GBXM01095620">
    <property type="protein sequence ID" value="JAH12957.1"/>
    <property type="molecule type" value="Transcribed_RNA"/>
</dbReference>
<evidence type="ECO:0000313" key="2">
    <source>
        <dbReference type="EMBL" id="JAH12957.1"/>
    </source>
</evidence>